<dbReference type="GO" id="GO:0001681">
    <property type="term" value="F:sialate O-acetylesterase activity"/>
    <property type="evidence" value="ECO:0007669"/>
    <property type="project" value="InterPro"/>
</dbReference>
<protein>
    <submittedName>
        <fullName evidence="4">Sialate O-acetylesterase</fullName>
    </submittedName>
</protein>
<evidence type="ECO:0000259" key="3">
    <source>
        <dbReference type="Pfam" id="PF13472"/>
    </source>
</evidence>
<dbReference type="Pfam" id="PF13472">
    <property type="entry name" value="Lipase_GDSL_2"/>
    <property type="match status" value="1"/>
</dbReference>
<keyword evidence="1" id="KW-0378">Hydrolase</keyword>
<dbReference type="SUPFAM" id="SSF52266">
    <property type="entry name" value="SGNH hydrolase"/>
    <property type="match status" value="2"/>
</dbReference>
<proteinExistence type="predicted"/>
<feature type="domain" description="SGNH hydrolase-type esterase" evidence="3">
    <location>
        <begin position="27"/>
        <end position="202"/>
    </location>
</feature>
<sequence>MKIFWSLILLAFLVQTKGYSQKIKVACIGNSVTAGYLLAQPEKQAYPTQLQQLLGDNYQVGNFGHSGATLLKKGHNPYFKTKEFREVLNFRADIAIIHLGLNDTDPRNWPNYKDQFQADYQWLIDTLKQQNPKLKVYICKLTPIFSGHPRFKSGTRDWYWQVQEKILSVAKFNKAVPVDLNIPLHNRPELFADNLHPDSTGATIIARTIYRAITGNFGGFQPDKLFSSNMVLQRDKNIPVYGKANAGEEIMVSFNGKTSHTVAGADGRWKIIFPPMRYGGPYQMKISGPGNSLVLKNILIGDVWLCSGQSNMAFPLKSSATGAATLQYLNTKMPLRLLKFKPLAETDNTAWDKTTLDQLNQLNYFSGTWQNLSDDAARDFSAVAYYFGEQLARDEKVPIGLIELAVGGSPLESWLDRRTMEQDNLLVDMLDNWRKSDFLQDWVRERAGVNLKNAVNPKQRHPYAPAYNYEAGVAAITAFPINGVIWYQGESNAHNVELFNNEFPLLVKSWRAKWNDNFPFYYVQLSSIDRPSWPYFRDAQRKLQAAIPNSGMAVSSDLGDSLNVHPIHKKEIGERLALLALRNTYHQNVVASGPIALKAVKVKTSIVINFTSAQKLKTTGTSVLTGFELEDITGAHFPVKASIVKNEVHLNIPPDKTISRVLYAWQPFTRANLINEAGLPASTFSISIPN</sequence>
<evidence type="ECO:0000259" key="2">
    <source>
        <dbReference type="Pfam" id="PF03629"/>
    </source>
</evidence>
<dbReference type="PANTHER" id="PTHR22901">
    <property type="entry name" value="SIALATE O-ACETYLESTERASE"/>
    <property type="match status" value="1"/>
</dbReference>
<feature type="domain" description="Sialate O-acetylesterase" evidence="2">
    <location>
        <begin position="302"/>
        <end position="577"/>
    </location>
</feature>
<dbReference type="RefSeq" id="WP_039478518.1">
    <property type="nucleotide sequence ID" value="NZ_JSYN01000020.1"/>
</dbReference>
<evidence type="ECO:0000256" key="1">
    <source>
        <dbReference type="ARBA" id="ARBA00022801"/>
    </source>
</evidence>
<gene>
    <name evidence="4" type="ORF">OC25_17170</name>
</gene>
<comment type="caution">
    <text evidence="4">The sequence shown here is derived from an EMBL/GenBank/DDBJ whole genome shotgun (WGS) entry which is preliminary data.</text>
</comment>
<dbReference type="InterPro" id="IPR036514">
    <property type="entry name" value="SGNH_hydro_sf"/>
</dbReference>
<dbReference type="InterPro" id="IPR013830">
    <property type="entry name" value="SGNH_hydro"/>
</dbReference>
<dbReference type="InterPro" id="IPR005181">
    <property type="entry name" value="SASA"/>
</dbReference>
<organism evidence="4 5">
    <name type="scientific">Pedobacter kyungheensis</name>
    <dbReference type="NCBI Taxonomy" id="1069985"/>
    <lineage>
        <taxon>Bacteria</taxon>
        <taxon>Pseudomonadati</taxon>
        <taxon>Bacteroidota</taxon>
        <taxon>Sphingobacteriia</taxon>
        <taxon>Sphingobacteriales</taxon>
        <taxon>Sphingobacteriaceae</taxon>
        <taxon>Pedobacter</taxon>
    </lineage>
</organism>
<name>A0A0C1DEL3_9SPHI</name>
<evidence type="ECO:0000313" key="4">
    <source>
        <dbReference type="EMBL" id="KIA92400.1"/>
    </source>
</evidence>
<dbReference type="OrthoDB" id="9816001at2"/>
<dbReference type="Proteomes" id="UP000031246">
    <property type="component" value="Unassembled WGS sequence"/>
</dbReference>
<reference evidence="4 5" key="1">
    <citation type="submission" date="2014-10" db="EMBL/GenBank/DDBJ databases">
        <title>Pedobacter Kyungheensis.</title>
        <authorList>
            <person name="Anderson B.M."/>
            <person name="Newman J.D."/>
        </authorList>
    </citation>
    <scope>NUCLEOTIDE SEQUENCE [LARGE SCALE GENOMIC DNA]</scope>
    <source>
        <strain evidence="4 5">KACC 16221</strain>
    </source>
</reference>
<dbReference type="GO" id="GO:0005975">
    <property type="term" value="P:carbohydrate metabolic process"/>
    <property type="evidence" value="ECO:0007669"/>
    <property type="project" value="TreeGrafter"/>
</dbReference>
<accession>A0A0C1DEL3</accession>
<dbReference type="PANTHER" id="PTHR22901:SF0">
    <property type="entry name" value="SIALATE O-ACETYLESTERASE"/>
    <property type="match status" value="1"/>
</dbReference>
<keyword evidence="5" id="KW-1185">Reference proteome</keyword>
<dbReference type="Gene3D" id="3.40.50.1110">
    <property type="entry name" value="SGNH hydrolase"/>
    <property type="match status" value="2"/>
</dbReference>
<dbReference type="AlphaFoldDB" id="A0A0C1DEL3"/>
<dbReference type="InterPro" id="IPR039329">
    <property type="entry name" value="SIAE"/>
</dbReference>
<dbReference type="EMBL" id="JSYN01000020">
    <property type="protein sequence ID" value="KIA92400.1"/>
    <property type="molecule type" value="Genomic_DNA"/>
</dbReference>
<evidence type="ECO:0000313" key="5">
    <source>
        <dbReference type="Proteomes" id="UP000031246"/>
    </source>
</evidence>
<dbReference type="Pfam" id="PF03629">
    <property type="entry name" value="SASA"/>
    <property type="match status" value="1"/>
</dbReference>